<organism evidence="1 2">
    <name type="scientific">Pseudomonas syringae pv. pisi str. 1704B</name>
    <dbReference type="NCBI Taxonomy" id="629263"/>
    <lineage>
        <taxon>Bacteria</taxon>
        <taxon>Pseudomonadati</taxon>
        <taxon>Pseudomonadota</taxon>
        <taxon>Gammaproteobacteria</taxon>
        <taxon>Pseudomonadales</taxon>
        <taxon>Pseudomonadaceae</taxon>
        <taxon>Pseudomonas</taxon>
        <taxon>Pseudomonas syringae</taxon>
    </lineage>
</organism>
<accession>F3GCN7</accession>
<protein>
    <recommendedName>
        <fullName evidence="3">Immunity protein</fullName>
    </recommendedName>
</protein>
<sequence length="101" mass="11570">MLTHWEANEMTHIRDIIINETVADVLAVLALTTSQPRIDRLYTTYKFEALQSGELWGTYTRLFREGILALDANGRTSKGPNWKEPAFIAEKNILLNKSYTI</sequence>
<dbReference type="AlphaFoldDB" id="F3GCN7"/>
<dbReference type="EMBL" id="AEAI01001098">
    <property type="protein sequence ID" value="EGH44837.1"/>
    <property type="molecule type" value="Genomic_DNA"/>
</dbReference>
<proteinExistence type="predicted"/>
<evidence type="ECO:0008006" key="3">
    <source>
        <dbReference type="Google" id="ProtNLM"/>
    </source>
</evidence>
<keyword evidence="2" id="KW-1185">Reference proteome</keyword>
<name>F3GCN7_PSESJ</name>
<gene>
    <name evidence="1" type="ORF">PSYPI_21717</name>
</gene>
<dbReference type="HOGENOM" id="CLU_186907_0_0_6"/>
<evidence type="ECO:0000313" key="2">
    <source>
        <dbReference type="Proteomes" id="UP000004986"/>
    </source>
</evidence>
<dbReference type="BioCyc" id="PSYR629263:G11X0-3753-MONOMER"/>
<comment type="caution">
    <text evidence="1">The sequence shown here is derived from an EMBL/GenBank/DDBJ whole genome shotgun (WGS) entry which is preliminary data.</text>
</comment>
<evidence type="ECO:0000313" key="1">
    <source>
        <dbReference type="EMBL" id="EGH44837.1"/>
    </source>
</evidence>
<reference evidence="1 2" key="1">
    <citation type="journal article" date="2011" name="PLoS Pathog.">
        <title>Dynamic evolution of pathogenicity revealed by sequencing and comparative genomics of 19 Pseudomonas syringae isolates.</title>
        <authorList>
            <person name="Baltrus D.A."/>
            <person name="Nishimura M.T."/>
            <person name="Romanchuk A."/>
            <person name="Chang J.H."/>
            <person name="Mukhtar M.S."/>
            <person name="Cherkis K."/>
            <person name="Roach J."/>
            <person name="Grant S.R."/>
            <person name="Jones C.D."/>
            <person name="Dangl J.L."/>
        </authorList>
    </citation>
    <scope>NUCLEOTIDE SEQUENCE [LARGE SCALE GENOMIC DNA]</scope>
    <source>
        <strain evidence="1 2">1704B</strain>
    </source>
</reference>
<dbReference type="Proteomes" id="UP000004986">
    <property type="component" value="Unassembled WGS sequence"/>
</dbReference>